<dbReference type="PANTHER" id="PTHR46825:SF9">
    <property type="entry name" value="BETA-LACTAMASE-RELATED DOMAIN-CONTAINING PROTEIN"/>
    <property type="match status" value="1"/>
</dbReference>
<feature type="compositionally biased region" description="Gly residues" evidence="1">
    <location>
        <begin position="309"/>
        <end position="343"/>
    </location>
</feature>
<dbReference type="AlphaFoldDB" id="A0A7G8PXZ7"/>
<dbReference type="InterPro" id="IPR049511">
    <property type="entry name" value="PGH-like_rpt"/>
</dbReference>
<feature type="chain" id="PRO_5028953156" description="Beta-lactamase-related domain-containing protein" evidence="2">
    <location>
        <begin position="21"/>
        <end position="1003"/>
    </location>
</feature>
<organism evidence="4 5">
    <name type="scientific">Constantimarinum furrinae</name>
    <dbReference type="NCBI Taxonomy" id="2562285"/>
    <lineage>
        <taxon>Bacteria</taxon>
        <taxon>Pseudomonadati</taxon>
        <taxon>Bacteroidota</taxon>
        <taxon>Flavobacteriia</taxon>
        <taxon>Flavobacteriales</taxon>
        <taxon>Flavobacteriaceae</taxon>
        <taxon>Altibacter/Constantimarinum group</taxon>
        <taxon>Constantimarinum</taxon>
    </lineage>
</organism>
<protein>
    <recommendedName>
        <fullName evidence="3">Beta-lactamase-related domain-containing protein</fullName>
    </recommendedName>
</protein>
<dbReference type="Pfam" id="PF00144">
    <property type="entry name" value="Beta-lactamase"/>
    <property type="match status" value="1"/>
</dbReference>
<feature type="domain" description="Beta-lactamase-related" evidence="3">
    <location>
        <begin position="361"/>
        <end position="705"/>
    </location>
</feature>
<keyword evidence="2" id="KW-0732">Signal</keyword>
<dbReference type="InterPro" id="IPR001466">
    <property type="entry name" value="Beta-lactam-related"/>
</dbReference>
<evidence type="ECO:0000259" key="3">
    <source>
        <dbReference type="Pfam" id="PF00144"/>
    </source>
</evidence>
<keyword evidence="5" id="KW-1185">Reference proteome</keyword>
<dbReference type="KEGG" id="alti:ALE3EI_2686"/>
<dbReference type="Gene3D" id="3.40.710.10">
    <property type="entry name" value="DD-peptidase/beta-lactamase superfamily"/>
    <property type="match status" value="1"/>
</dbReference>
<dbReference type="Proteomes" id="UP000515514">
    <property type="component" value="Chromosome"/>
</dbReference>
<evidence type="ECO:0000313" key="4">
    <source>
        <dbReference type="EMBL" id="QNJ99213.1"/>
    </source>
</evidence>
<evidence type="ECO:0000256" key="1">
    <source>
        <dbReference type="SAM" id="MobiDB-lite"/>
    </source>
</evidence>
<evidence type="ECO:0000256" key="2">
    <source>
        <dbReference type="SAM" id="SignalP"/>
    </source>
</evidence>
<dbReference type="InterPro" id="IPR012338">
    <property type="entry name" value="Beta-lactam/transpept-like"/>
</dbReference>
<name>A0A7G8PXZ7_9FLAO</name>
<dbReference type="Pfam" id="PF17660">
    <property type="entry name" value="BTRD1"/>
    <property type="match status" value="2"/>
</dbReference>
<dbReference type="EMBL" id="CP052909">
    <property type="protein sequence ID" value="QNJ99213.1"/>
    <property type="molecule type" value="Genomic_DNA"/>
</dbReference>
<sequence>MKKCILFLIGFIFISVASEAQILDKIKKVKNTIAGITVEKLSADPVSTSFKDVDKTRYFEDDFGNDADFLDLHNQPYVEGEGFLLQPGFYEGRFQSFCIKAGTYMPTTGRGRFYAPLKGPKADIIATIIEAYEQDSGLTQKEVQLLLWAIIAKTDFNKMNGPVKLTAIRLLSAEQIARLSKGSFDNLARKEMKKLAYSSNAVRAIVEAENNLRASYYRGVSTYEDYENIAMLPGEEPLVPEFGPGRWTKHPDGFFIRYYPSGYSTTKTQIYVPTSVGNPSFNPTNAIAVPADRGQRLIQTGLPSIGGQPNMGGGGPMSGSGSSGGTAGGGGNSGGGTVGGGATGSGTVPQSFCNPAFDAGVDKVIKEQMILQDLPGLAVAVYKNGKMVHLKAYGYRDLYEEIPINLNTTMEWASISKSITGVAAAQLEEKGISGYKVSHYANRYVDNWKNVTYTDTSGNVEGVDARLTSITIDQLLNNTSGIQHYGKGTRAGANNKYAKLGRDTYVQFIEEKEYSSPPGVFDAKKAVSVFNKSVIDFNPGSKWHYSSYGFVLAGATIDKAAPNGYVDWVQKNIADKIGMQSFSIAEPPGWGHKKTYDGMLTSHQSNRAEWTLPGGGYQSNICDLAKYTYALSTGVFFDGQKDQLWNNSVTASVGGSLSYSYGLYFRGTGNNFRVYHGGHGGNSRSYMQFFPTDSTGIALMAPAEYANLPELTKYIFQELNVRPTLYSGLTPTPYDKCERGMTDGSDLFYGVWRRRDGDVLIRTGYETAAFFKEIERLQDSGYNCVDVETYMNEGKRYWDAVLKKGVPKTKLVYNLSRGLLETTTNGLKQEGFILRDVESYLDNGNRKWAGVYSKENKKSQLMNVMQTQELRNEHDRALSNGLQIVDIECYPNGNLLDWSGVWVKGPPSKMELNIDPTTFYDKVRSMRGQGYRLVDVEYYMLNNQDWRVGAVWEQGAYKEFITGETGDSASMQKFCDHMETHYDQSRAGLELVDWERIDVEWFD</sequence>
<evidence type="ECO:0000313" key="5">
    <source>
        <dbReference type="Proteomes" id="UP000515514"/>
    </source>
</evidence>
<dbReference type="SUPFAM" id="SSF56601">
    <property type="entry name" value="beta-lactamase/transpeptidase-like"/>
    <property type="match status" value="1"/>
</dbReference>
<feature type="region of interest" description="Disordered" evidence="1">
    <location>
        <begin position="302"/>
        <end position="343"/>
    </location>
</feature>
<proteinExistence type="predicted"/>
<reference evidence="4 5" key="1">
    <citation type="submission" date="2020-04" db="EMBL/GenBank/DDBJ databases">
        <title>Genome sequence of Altibacter aquimarinus strain ALE3EI.</title>
        <authorList>
            <person name="Oh H.-M."/>
            <person name="Jang D."/>
        </authorList>
    </citation>
    <scope>NUCLEOTIDE SEQUENCE [LARGE SCALE GENOMIC DNA]</scope>
    <source>
        <strain evidence="4 5">ALE3EI</strain>
    </source>
</reference>
<feature type="signal peptide" evidence="2">
    <location>
        <begin position="1"/>
        <end position="20"/>
    </location>
</feature>
<gene>
    <name evidence="4" type="ORF">ALE3EI_2686</name>
</gene>
<dbReference type="RefSeq" id="WP_186989527.1">
    <property type="nucleotide sequence ID" value="NZ_CP052909.1"/>
</dbReference>
<dbReference type="PANTHER" id="PTHR46825">
    <property type="entry name" value="D-ALANYL-D-ALANINE-CARBOXYPEPTIDASE/ENDOPEPTIDASE AMPH"/>
    <property type="match status" value="1"/>
</dbReference>
<dbReference type="InterPro" id="IPR050491">
    <property type="entry name" value="AmpC-like"/>
</dbReference>
<accession>A0A7G8PXZ7</accession>